<dbReference type="PANTHER" id="PTHR23076:SF97">
    <property type="entry name" value="ATP-DEPENDENT ZINC METALLOPROTEASE YME1L1"/>
    <property type="match status" value="1"/>
</dbReference>
<evidence type="ECO:0000259" key="2">
    <source>
        <dbReference type="Pfam" id="PF01434"/>
    </source>
</evidence>
<feature type="domain" description="Peptidase M41" evidence="2">
    <location>
        <begin position="37"/>
        <end position="160"/>
    </location>
</feature>
<evidence type="ECO:0000256" key="1">
    <source>
        <dbReference type="SAM" id="MobiDB-lite"/>
    </source>
</evidence>
<evidence type="ECO:0000313" key="4">
    <source>
        <dbReference type="Proteomes" id="UP001189429"/>
    </source>
</evidence>
<keyword evidence="4" id="KW-1185">Reference proteome</keyword>
<dbReference type="Pfam" id="PF01434">
    <property type="entry name" value="Peptidase_M41"/>
    <property type="match status" value="1"/>
</dbReference>
<proteinExistence type="predicted"/>
<dbReference type="SUPFAM" id="SSF140990">
    <property type="entry name" value="FtsH protease domain-like"/>
    <property type="match status" value="1"/>
</dbReference>
<dbReference type="InterPro" id="IPR000642">
    <property type="entry name" value="Peptidase_M41"/>
</dbReference>
<accession>A0ABN9UJL0</accession>
<organism evidence="3 4">
    <name type="scientific">Prorocentrum cordatum</name>
    <dbReference type="NCBI Taxonomy" id="2364126"/>
    <lineage>
        <taxon>Eukaryota</taxon>
        <taxon>Sar</taxon>
        <taxon>Alveolata</taxon>
        <taxon>Dinophyceae</taxon>
        <taxon>Prorocentrales</taxon>
        <taxon>Prorocentraceae</taxon>
        <taxon>Prorocentrum</taxon>
    </lineage>
</organism>
<name>A0ABN9UJL0_9DINO</name>
<dbReference type="Proteomes" id="UP001189429">
    <property type="component" value="Unassembled WGS sequence"/>
</dbReference>
<feature type="compositionally biased region" description="Low complexity" evidence="1">
    <location>
        <begin position="214"/>
        <end position="223"/>
    </location>
</feature>
<protein>
    <recommendedName>
        <fullName evidence="2">Peptidase M41 domain-containing protein</fullName>
    </recommendedName>
</protein>
<dbReference type="InterPro" id="IPR037219">
    <property type="entry name" value="Peptidase_M41-like"/>
</dbReference>
<feature type="region of interest" description="Disordered" evidence="1">
    <location>
        <begin position="162"/>
        <end position="226"/>
    </location>
</feature>
<feature type="non-terminal residue" evidence="3">
    <location>
        <position position="1"/>
    </location>
</feature>
<feature type="compositionally biased region" description="Basic and acidic residues" evidence="1">
    <location>
        <begin position="163"/>
        <end position="174"/>
    </location>
</feature>
<reference evidence="3" key="1">
    <citation type="submission" date="2023-10" db="EMBL/GenBank/DDBJ databases">
        <authorList>
            <person name="Chen Y."/>
            <person name="Shah S."/>
            <person name="Dougan E. K."/>
            <person name="Thang M."/>
            <person name="Chan C."/>
        </authorList>
    </citation>
    <scope>NUCLEOTIDE SEQUENCE [LARGE SCALE GENOMIC DNA]</scope>
</reference>
<sequence length="295" mass="30715">AAMAAAREGSRGVGERHVQAAYSKALLGVPSGRRTSPSDLNLTAAHEAGHAVVNEAMRAAMGPGFRTVAHISIVPTGGTGGVTQFAEPDEMRHLPETRRVLLAELATCMGGRAAEELHNGGVEATMGARGDFEQATNMATTMVTVGGLSDKVGPRALAASYRDLSEDRPQEEGGRGGGPAAAHRAGRRARDAEKQPKAARRRGRGAAGAGDPGQQGLQQARGAAPGGGRAAVRARCVFPCCCSAARFARRARSSAFRLGVSRGQLWQHRAWARHDGHIPAPSGDDVPSASRFSFF</sequence>
<dbReference type="Gene3D" id="1.20.58.760">
    <property type="entry name" value="Peptidase M41"/>
    <property type="match status" value="1"/>
</dbReference>
<comment type="caution">
    <text evidence="3">The sequence shown here is derived from an EMBL/GenBank/DDBJ whole genome shotgun (WGS) entry which is preliminary data.</text>
</comment>
<dbReference type="EMBL" id="CAUYUJ010015929">
    <property type="protein sequence ID" value="CAK0859722.1"/>
    <property type="molecule type" value="Genomic_DNA"/>
</dbReference>
<dbReference type="PANTHER" id="PTHR23076">
    <property type="entry name" value="METALLOPROTEASE M41 FTSH"/>
    <property type="match status" value="1"/>
</dbReference>
<gene>
    <name evidence="3" type="ORF">PCOR1329_LOCUS49009</name>
</gene>
<evidence type="ECO:0000313" key="3">
    <source>
        <dbReference type="EMBL" id="CAK0859722.1"/>
    </source>
</evidence>